<feature type="region of interest" description="Disordered" evidence="1">
    <location>
        <begin position="47"/>
        <end position="77"/>
    </location>
</feature>
<organism evidence="2 3">
    <name type="scientific">Xylaria flabelliformis</name>
    <dbReference type="NCBI Taxonomy" id="2512241"/>
    <lineage>
        <taxon>Eukaryota</taxon>
        <taxon>Fungi</taxon>
        <taxon>Dikarya</taxon>
        <taxon>Ascomycota</taxon>
        <taxon>Pezizomycotina</taxon>
        <taxon>Sordariomycetes</taxon>
        <taxon>Xylariomycetidae</taxon>
        <taxon>Xylariales</taxon>
        <taxon>Xylariaceae</taxon>
        <taxon>Xylaria</taxon>
    </lineage>
</organism>
<comment type="caution">
    <text evidence="2">The sequence shown here is derived from an EMBL/GenBank/DDBJ whole genome shotgun (WGS) entry which is preliminary data.</text>
</comment>
<evidence type="ECO:0000313" key="2">
    <source>
        <dbReference type="EMBL" id="TRX95865.1"/>
    </source>
</evidence>
<accession>A0A553I6M7</accession>
<keyword evidence="3" id="KW-1185">Reference proteome</keyword>
<dbReference type="Proteomes" id="UP000319160">
    <property type="component" value="Unassembled WGS sequence"/>
</dbReference>
<evidence type="ECO:0000256" key="1">
    <source>
        <dbReference type="SAM" id="MobiDB-lite"/>
    </source>
</evidence>
<gene>
    <name evidence="2" type="ORF">FHL15_003419</name>
</gene>
<reference evidence="3" key="1">
    <citation type="submission" date="2019-06" db="EMBL/GenBank/DDBJ databases">
        <title>Draft genome sequence of the griseofulvin-producing fungus Xylaria cubensis strain G536.</title>
        <authorList>
            <person name="Mead M.E."/>
            <person name="Raja H.A."/>
            <person name="Steenwyk J.L."/>
            <person name="Knowles S.L."/>
            <person name="Oberlies N.H."/>
            <person name="Rokas A."/>
        </authorList>
    </citation>
    <scope>NUCLEOTIDE SEQUENCE [LARGE SCALE GENOMIC DNA]</scope>
    <source>
        <strain evidence="3">G536</strain>
    </source>
</reference>
<name>A0A553I6M7_9PEZI</name>
<sequence length="77" mass="9073">MPLYHRDFEEMGDVFTPSSADFRKYALEELDWFFRCVRKRNFKLKKPELEASAQPQSEATNTKHSPSFVELATSRKT</sequence>
<proteinExistence type="predicted"/>
<evidence type="ECO:0000313" key="3">
    <source>
        <dbReference type="Proteomes" id="UP000319160"/>
    </source>
</evidence>
<protein>
    <submittedName>
        <fullName evidence="2">Uncharacterized protein</fullName>
    </submittedName>
</protein>
<feature type="compositionally biased region" description="Polar residues" evidence="1">
    <location>
        <begin position="53"/>
        <end position="65"/>
    </location>
</feature>
<dbReference type="AlphaFoldDB" id="A0A553I6M7"/>
<dbReference type="EMBL" id="VFLP01000014">
    <property type="protein sequence ID" value="TRX95865.1"/>
    <property type="molecule type" value="Genomic_DNA"/>
</dbReference>